<comment type="caution">
    <text evidence="2">The sequence shown here is derived from an EMBL/GenBank/DDBJ whole genome shotgun (WGS) entry which is preliminary data.</text>
</comment>
<protein>
    <submittedName>
        <fullName evidence="2">Aldo/keto reductase</fullName>
    </submittedName>
</protein>
<dbReference type="GO" id="GO:0005829">
    <property type="term" value="C:cytosol"/>
    <property type="evidence" value="ECO:0007669"/>
    <property type="project" value="TreeGrafter"/>
</dbReference>
<organism evidence="2 3">
    <name type="scientific">Streptacidiphilus fuscans</name>
    <dbReference type="NCBI Taxonomy" id="2789292"/>
    <lineage>
        <taxon>Bacteria</taxon>
        <taxon>Bacillati</taxon>
        <taxon>Actinomycetota</taxon>
        <taxon>Actinomycetes</taxon>
        <taxon>Kitasatosporales</taxon>
        <taxon>Streptomycetaceae</taxon>
        <taxon>Streptacidiphilus</taxon>
    </lineage>
</organism>
<accession>A0A931FFR1</accession>
<dbReference type="InterPro" id="IPR023210">
    <property type="entry name" value="NADP_OxRdtase_dom"/>
</dbReference>
<proteinExistence type="predicted"/>
<evidence type="ECO:0000313" key="2">
    <source>
        <dbReference type="EMBL" id="MBF9071883.1"/>
    </source>
</evidence>
<feature type="domain" description="NADP-dependent oxidoreductase" evidence="1">
    <location>
        <begin position="15"/>
        <end position="147"/>
    </location>
</feature>
<dbReference type="GO" id="GO:0016491">
    <property type="term" value="F:oxidoreductase activity"/>
    <property type="evidence" value="ECO:0007669"/>
    <property type="project" value="InterPro"/>
</dbReference>
<dbReference type="SUPFAM" id="SSF51430">
    <property type="entry name" value="NAD(P)-linked oxidoreductase"/>
    <property type="match status" value="1"/>
</dbReference>
<reference evidence="2" key="1">
    <citation type="submission" date="2020-11" db="EMBL/GenBank/DDBJ databases">
        <title>Isolation and identification of active actinomycetes.</title>
        <authorList>
            <person name="Yu B."/>
        </authorList>
    </citation>
    <scope>NUCLEOTIDE SEQUENCE</scope>
    <source>
        <strain evidence="2">NEAU-YB345</strain>
    </source>
</reference>
<dbReference type="PANTHER" id="PTHR42686:SF1">
    <property type="entry name" value="GH17980P-RELATED"/>
    <property type="match status" value="1"/>
</dbReference>
<dbReference type="Proteomes" id="UP000657385">
    <property type="component" value="Unassembled WGS sequence"/>
</dbReference>
<dbReference type="Pfam" id="PF00248">
    <property type="entry name" value="Aldo_ket_red"/>
    <property type="match status" value="1"/>
</dbReference>
<keyword evidence="3" id="KW-1185">Reference proteome</keyword>
<dbReference type="InterPro" id="IPR020471">
    <property type="entry name" value="AKR"/>
</dbReference>
<gene>
    <name evidence="2" type="ORF">I2501_28050</name>
</gene>
<dbReference type="AlphaFoldDB" id="A0A931FFR1"/>
<sequence length="282" mass="30881">MHRPDLGVVLGLYRAEHRRDLLEGALNLGIRALDTSFNYLDFASHRTLAQVAGDLLPQFTISTKIGFFPRDKQAHHSLEPDRLREAAEQTAEDLERAPDVLLLHNPESSLAHPPTDKAREVLAEAFGALAQAAEDGLCGQWGLSTWKPLPLLSAVGPDTAKPDVLMTRAGLLVDAATLRAGEELAAALRIEPEGRWGMSPFGGDGQHRIWNVFDATMFLDRDQEASNLQAALRVAFEVPAVARVAVGTGNVHHLKELADAVTLRLDQARLSNYRAVINERRS</sequence>
<evidence type="ECO:0000259" key="1">
    <source>
        <dbReference type="Pfam" id="PF00248"/>
    </source>
</evidence>
<dbReference type="EMBL" id="JADPRT010000013">
    <property type="protein sequence ID" value="MBF9071883.1"/>
    <property type="molecule type" value="Genomic_DNA"/>
</dbReference>
<dbReference type="PANTHER" id="PTHR42686">
    <property type="entry name" value="GH17980P-RELATED"/>
    <property type="match status" value="1"/>
</dbReference>
<evidence type="ECO:0000313" key="3">
    <source>
        <dbReference type="Proteomes" id="UP000657385"/>
    </source>
</evidence>
<dbReference type="RefSeq" id="WP_196197038.1">
    <property type="nucleotide sequence ID" value="NZ_JADPRT010000013.1"/>
</dbReference>
<dbReference type="InterPro" id="IPR036812">
    <property type="entry name" value="NAD(P)_OxRdtase_dom_sf"/>
</dbReference>
<dbReference type="Gene3D" id="3.20.20.100">
    <property type="entry name" value="NADP-dependent oxidoreductase domain"/>
    <property type="match status" value="1"/>
</dbReference>
<name>A0A931FFR1_9ACTN</name>